<organism evidence="2 3">
    <name type="scientific">Alteromonas genovensis</name>
    <dbReference type="NCBI Taxonomy" id="471225"/>
    <lineage>
        <taxon>Bacteria</taxon>
        <taxon>Pseudomonadati</taxon>
        <taxon>Pseudomonadota</taxon>
        <taxon>Gammaproteobacteria</taxon>
        <taxon>Alteromonadales</taxon>
        <taxon>Alteromonadaceae</taxon>
        <taxon>Alteromonas/Salinimonas group</taxon>
        <taxon>Alteromonas</taxon>
    </lineage>
</organism>
<evidence type="ECO:0000313" key="3">
    <source>
        <dbReference type="Proteomes" id="UP000471381"/>
    </source>
</evidence>
<keyword evidence="3" id="KW-1185">Reference proteome</keyword>
<evidence type="ECO:0000259" key="1">
    <source>
        <dbReference type="Pfam" id="PF00535"/>
    </source>
</evidence>
<evidence type="ECO:0000313" key="2">
    <source>
        <dbReference type="EMBL" id="NDW14290.1"/>
    </source>
</evidence>
<accession>A0A6N9TAT4</accession>
<dbReference type="Proteomes" id="UP000471381">
    <property type="component" value="Unassembled WGS sequence"/>
</dbReference>
<dbReference type="InterPro" id="IPR001173">
    <property type="entry name" value="Glyco_trans_2-like"/>
</dbReference>
<keyword evidence="2" id="KW-0808">Transferase</keyword>
<dbReference type="SUPFAM" id="SSF53448">
    <property type="entry name" value="Nucleotide-diphospho-sugar transferases"/>
    <property type="match status" value="1"/>
</dbReference>
<reference evidence="2 3" key="1">
    <citation type="submission" date="2020-01" db="EMBL/GenBank/DDBJ databases">
        <title>Genomes of bacteria type strains.</title>
        <authorList>
            <person name="Chen J."/>
            <person name="Zhu S."/>
            <person name="Yang J."/>
        </authorList>
    </citation>
    <scope>NUCLEOTIDE SEQUENCE [LARGE SCALE GENOMIC DNA]</scope>
    <source>
        <strain evidence="2 3">LMG 24078</strain>
    </source>
</reference>
<dbReference type="Gene3D" id="3.90.550.10">
    <property type="entry name" value="Spore Coat Polysaccharide Biosynthesis Protein SpsA, Chain A"/>
    <property type="match status" value="1"/>
</dbReference>
<dbReference type="PANTHER" id="PTHR22916:SF3">
    <property type="entry name" value="UDP-GLCNAC:BETAGAL BETA-1,3-N-ACETYLGLUCOSAMINYLTRANSFERASE-LIKE PROTEIN 1"/>
    <property type="match status" value="1"/>
</dbReference>
<dbReference type="InterPro" id="IPR029044">
    <property type="entry name" value="Nucleotide-diphossugar_trans"/>
</dbReference>
<gene>
    <name evidence="2" type="ORF">GTQ48_01910</name>
</gene>
<dbReference type="CDD" id="cd00761">
    <property type="entry name" value="Glyco_tranf_GTA_type"/>
    <property type="match status" value="1"/>
</dbReference>
<feature type="domain" description="Glycosyltransferase 2-like" evidence="1">
    <location>
        <begin position="11"/>
        <end position="122"/>
    </location>
</feature>
<dbReference type="Pfam" id="PF00535">
    <property type="entry name" value="Glycos_transf_2"/>
    <property type="match status" value="1"/>
</dbReference>
<dbReference type="RefSeq" id="WP_163104882.1">
    <property type="nucleotide sequence ID" value="NZ_JAAAWO010000001.1"/>
</dbReference>
<sequence length="348" mass="40208">MNSENLSLPVSVIVPLYNREAFLPQLLRTLESQTFKDFEVILIDDGSNDGTRAWIEKYFRESALNYHYVYQENGGPYKARNNGLKHAKGKYIVLFDSDDEWPVYHLKQFFDAMESSKDVDWIFASIEIIEHESRNVLQESNFVDKHGNEHPVISLQSESRLVAEGQIKVITDQRLPETMIEHTLPGSMQCSIIRRSVFDIHLFDDSFRTAYDRFFCMKTAIRGFKFAYLDNTHLIYHVHDDNISTVSANTPAEKLKKSAITMIRGYRLIEKEAVNLKQKKAAKKRISEVHAWELSMAEQSLGDYQASISAICVAINNYPQNILYYKTLLATCIKLISSKIINFIREDK</sequence>
<dbReference type="EMBL" id="JAAAWO010000001">
    <property type="protein sequence ID" value="NDW14290.1"/>
    <property type="molecule type" value="Genomic_DNA"/>
</dbReference>
<protein>
    <submittedName>
        <fullName evidence="2">Glycosyltransferase</fullName>
    </submittedName>
</protein>
<dbReference type="PANTHER" id="PTHR22916">
    <property type="entry name" value="GLYCOSYLTRANSFERASE"/>
    <property type="match status" value="1"/>
</dbReference>
<dbReference type="GO" id="GO:0016758">
    <property type="term" value="F:hexosyltransferase activity"/>
    <property type="evidence" value="ECO:0007669"/>
    <property type="project" value="UniProtKB-ARBA"/>
</dbReference>
<comment type="caution">
    <text evidence="2">The sequence shown here is derived from an EMBL/GenBank/DDBJ whole genome shotgun (WGS) entry which is preliminary data.</text>
</comment>
<dbReference type="AlphaFoldDB" id="A0A6N9TAT4"/>
<proteinExistence type="predicted"/>
<name>A0A6N9TAT4_9ALTE</name>